<dbReference type="GO" id="GO:0006362">
    <property type="term" value="P:transcription elongation by RNA polymerase I"/>
    <property type="evidence" value="ECO:0007669"/>
    <property type="project" value="TreeGrafter"/>
</dbReference>
<dbReference type="GO" id="GO:0042797">
    <property type="term" value="P:tRNA transcription by RNA polymerase III"/>
    <property type="evidence" value="ECO:0007669"/>
    <property type="project" value="TreeGrafter"/>
</dbReference>
<organism evidence="7 8">
    <name type="scientific">Acacia crassicarpa</name>
    <name type="common">northern wattle</name>
    <dbReference type="NCBI Taxonomy" id="499986"/>
    <lineage>
        <taxon>Eukaryota</taxon>
        <taxon>Viridiplantae</taxon>
        <taxon>Streptophyta</taxon>
        <taxon>Embryophyta</taxon>
        <taxon>Tracheophyta</taxon>
        <taxon>Spermatophyta</taxon>
        <taxon>Magnoliopsida</taxon>
        <taxon>eudicotyledons</taxon>
        <taxon>Gunneridae</taxon>
        <taxon>Pentapetalae</taxon>
        <taxon>rosids</taxon>
        <taxon>fabids</taxon>
        <taxon>Fabales</taxon>
        <taxon>Fabaceae</taxon>
        <taxon>Caesalpinioideae</taxon>
        <taxon>mimosoid clade</taxon>
        <taxon>Acacieae</taxon>
        <taxon>Acacia</taxon>
    </lineage>
</organism>
<evidence type="ECO:0000256" key="1">
    <source>
        <dbReference type="ARBA" id="ARBA00004123"/>
    </source>
</evidence>
<dbReference type="EMBL" id="JAWXYG010000007">
    <property type="protein sequence ID" value="KAK4268611.1"/>
    <property type="molecule type" value="Genomic_DNA"/>
</dbReference>
<dbReference type="PANTHER" id="PTHR10535:SF0">
    <property type="entry name" value="DNA-DIRECTED RNA POLYMERASES I, II, AND III SUBUNIT RPABC1"/>
    <property type="match status" value="1"/>
</dbReference>
<dbReference type="SUPFAM" id="SSF55287">
    <property type="entry name" value="RPB5-like RNA polymerase subunit"/>
    <property type="match status" value="1"/>
</dbReference>
<feature type="domain" description="RNA polymerase Rpb5 N-terminal" evidence="6">
    <location>
        <begin position="5"/>
        <end position="94"/>
    </location>
</feature>
<dbReference type="GO" id="GO:0006366">
    <property type="term" value="P:transcription by RNA polymerase II"/>
    <property type="evidence" value="ECO:0007669"/>
    <property type="project" value="TreeGrafter"/>
</dbReference>
<comment type="caution">
    <text evidence="7">The sequence shown here is derived from an EMBL/GenBank/DDBJ whole genome shotgun (WGS) entry which is preliminary data.</text>
</comment>
<name>A0AAE1JDW9_9FABA</name>
<dbReference type="AlphaFoldDB" id="A0AAE1JDW9"/>
<sequence length="210" mass="24771">MVVSEEEFSRLFRVRRTVMQMLKDRGYLVTDSEINMSKNDFKLKYPENLTREDLFISRTKKNDPSDQIYVFFLEKRPENTMVGTDAIRTCILRMESEGVYTAILVVQPKLTHYALQFFAEKSSKCHLETFQESELLVNITEHVNVPEHKVLTDSEKKTLLERYTVKESQLPRIQVTDPVARYYGLECEQVVRITRLSENSGKYMTYRYVV</sequence>
<proteinExistence type="inferred from homology"/>
<dbReference type="Gene3D" id="3.40.1340.10">
    <property type="entry name" value="RNA polymerase, Rpb5, N-terminal domain"/>
    <property type="match status" value="1"/>
</dbReference>
<evidence type="ECO:0000313" key="7">
    <source>
        <dbReference type="EMBL" id="KAK4268611.1"/>
    </source>
</evidence>
<dbReference type="Pfam" id="PF03871">
    <property type="entry name" value="RNA_pol_Rpb5_N"/>
    <property type="match status" value="1"/>
</dbReference>
<dbReference type="PIRSF" id="PIRSF000747">
    <property type="entry name" value="RPB5"/>
    <property type="match status" value="1"/>
</dbReference>
<evidence type="ECO:0000256" key="4">
    <source>
        <dbReference type="ARBA" id="ARBA00025765"/>
    </source>
</evidence>
<dbReference type="GO" id="GO:0003899">
    <property type="term" value="F:DNA-directed RNA polymerase activity"/>
    <property type="evidence" value="ECO:0007669"/>
    <property type="project" value="InterPro"/>
</dbReference>
<dbReference type="Pfam" id="PF01191">
    <property type="entry name" value="RNA_pol_Rpb5_C"/>
    <property type="match status" value="1"/>
</dbReference>
<dbReference type="InterPro" id="IPR000783">
    <property type="entry name" value="RNA_pol_subH/Rpb5_C"/>
</dbReference>
<reference evidence="7" key="1">
    <citation type="submission" date="2023-10" db="EMBL/GenBank/DDBJ databases">
        <title>Chromosome-level genome of the transformable northern wattle, Acacia crassicarpa.</title>
        <authorList>
            <person name="Massaro I."/>
            <person name="Sinha N.R."/>
            <person name="Poethig S."/>
            <person name="Leichty A.R."/>
        </authorList>
    </citation>
    <scope>NUCLEOTIDE SEQUENCE</scope>
    <source>
        <strain evidence="7">Acra3RX</strain>
        <tissue evidence="7">Leaf</tissue>
    </source>
</reference>
<comment type="subcellular location">
    <subcellularLocation>
        <location evidence="1">Nucleus</location>
    </subcellularLocation>
</comment>
<accession>A0AAE1JDW9</accession>
<dbReference type="SUPFAM" id="SSF53036">
    <property type="entry name" value="Eukaryotic RPB5 N-terminal domain"/>
    <property type="match status" value="1"/>
</dbReference>
<evidence type="ECO:0000256" key="3">
    <source>
        <dbReference type="ARBA" id="ARBA00023242"/>
    </source>
</evidence>
<dbReference type="FunFam" id="3.90.940.20:FF:000001">
    <property type="entry name" value="DNA-directed RNA polymerases I, II, and III subunit RPABC1"/>
    <property type="match status" value="1"/>
</dbReference>
<dbReference type="InterPro" id="IPR005571">
    <property type="entry name" value="RNA_pol_Rpb5_N"/>
</dbReference>
<dbReference type="GO" id="GO:0005665">
    <property type="term" value="C:RNA polymerase II, core complex"/>
    <property type="evidence" value="ECO:0007669"/>
    <property type="project" value="TreeGrafter"/>
</dbReference>
<keyword evidence="2" id="KW-0804">Transcription</keyword>
<dbReference type="GO" id="GO:0005736">
    <property type="term" value="C:RNA polymerase I complex"/>
    <property type="evidence" value="ECO:0007669"/>
    <property type="project" value="TreeGrafter"/>
</dbReference>
<dbReference type="InterPro" id="IPR036710">
    <property type="entry name" value="RNA_pol_Rpb5_N_sf"/>
</dbReference>
<dbReference type="Gene3D" id="3.90.940.20">
    <property type="entry name" value="RPB5-like RNA polymerase subunit"/>
    <property type="match status" value="1"/>
</dbReference>
<dbReference type="Proteomes" id="UP001293593">
    <property type="component" value="Unassembled WGS sequence"/>
</dbReference>
<dbReference type="InterPro" id="IPR035913">
    <property type="entry name" value="RPB5-like_sf"/>
</dbReference>
<dbReference type="FunFam" id="3.40.1340.10:FF:000001">
    <property type="entry name" value="DNA-directed RNA polymerases I, II, and III subunit RPABC1"/>
    <property type="match status" value="1"/>
</dbReference>
<dbReference type="InterPro" id="IPR014381">
    <property type="entry name" value="Arch_Rpo5/euc_Rpb5"/>
</dbReference>
<gene>
    <name evidence="7" type="ORF">QN277_025235</name>
</gene>
<dbReference type="GO" id="GO:0005666">
    <property type="term" value="C:RNA polymerase III complex"/>
    <property type="evidence" value="ECO:0007669"/>
    <property type="project" value="TreeGrafter"/>
</dbReference>
<protein>
    <submittedName>
        <fullName evidence="7">Uncharacterized protein</fullName>
    </submittedName>
</protein>
<evidence type="ECO:0000259" key="6">
    <source>
        <dbReference type="Pfam" id="PF03871"/>
    </source>
</evidence>
<dbReference type="PANTHER" id="PTHR10535">
    <property type="entry name" value="DNA-DIRECTED RNA POLYMERASES I, II, AND III SUBUNIT RPABC1"/>
    <property type="match status" value="1"/>
</dbReference>
<evidence type="ECO:0000313" key="8">
    <source>
        <dbReference type="Proteomes" id="UP001293593"/>
    </source>
</evidence>
<comment type="similarity">
    <text evidence="4">Belongs to the archaeal Rpo5/eukaryotic RPB5 RNA polymerase subunit family.</text>
</comment>
<evidence type="ECO:0000256" key="2">
    <source>
        <dbReference type="ARBA" id="ARBA00023163"/>
    </source>
</evidence>
<evidence type="ECO:0000259" key="5">
    <source>
        <dbReference type="Pfam" id="PF01191"/>
    </source>
</evidence>
<dbReference type="GO" id="GO:0003677">
    <property type="term" value="F:DNA binding"/>
    <property type="evidence" value="ECO:0007669"/>
    <property type="project" value="InterPro"/>
</dbReference>
<keyword evidence="3" id="KW-0539">Nucleus</keyword>
<feature type="domain" description="RNA polymerase subunit H/Rpb5 C-terminal" evidence="5">
    <location>
        <begin position="137"/>
        <end position="209"/>
    </location>
</feature>
<dbReference type="HAMAP" id="MF_00025">
    <property type="entry name" value="RNApol_Rpo5_RPB5"/>
    <property type="match status" value="1"/>
</dbReference>
<keyword evidence="8" id="KW-1185">Reference proteome</keyword>